<organism evidence="1 2">
    <name type="scientific">Neonectria ditissima</name>
    <dbReference type="NCBI Taxonomy" id="78410"/>
    <lineage>
        <taxon>Eukaryota</taxon>
        <taxon>Fungi</taxon>
        <taxon>Dikarya</taxon>
        <taxon>Ascomycota</taxon>
        <taxon>Pezizomycotina</taxon>
        <taxon>Sordariomycetes</taxon>
        <taxon>Hypocreomycetidae</taxon>
        <taxon>Hypocreales</taxon>
        <taxon>Nectriaceae</taxon>
        <taxon>Neonectria</taxon>
    </lineage>
</organism>
<proteinExistence type="predicted"/>
<dbReference type="OrthoDB" id="3362851at2759"/>
<dbReference type="Proteomes" id="UP000050424">
    <property type="component" value="Unassembled WGS sequence"/>
</dbReference>
<accession>A0A0P7BML1</accession>
<evidence type="ECO:0000313" key="1">
    <source>
        <dbReference type="EMBL" id="KPM41735.1"/>
    </source>
</evidence>
<evidence type="ECO:0008006" key="3">
    <source>
        <dbReference type="Google" id="ProtNLM"/>
    </source>
</evidence>
<name>A0A0P7BML1_9HYPO</name>
<evidence type="ECO:0000313" key="2">
    <source>
        <dbReference type="Proteomes" id="UP000050424"/>
    </source>
</evidence>
<protein>
    <recommendedName>
        <fullName evidence="3">Transcription factor domain-containing protein</fullName>
    </recommendedName>
</protein>
<sequence length="256" mass="29113">MFAQHATHLGRSPSLTLDELKASLLLCIFDMSESVSWDTVTEVARITRMAELYHGLRLDGNHAERSQAETCWDKPITGGKQSKSSNSVDYEMEEWKSVWWCIYSLDTSCNAAASCSNAISDHFQSRMALPSVSISDFTNPALCVSESDDDNLHFIPSTGRKHWELMRMLFSKASCRNRNLYLGACSLMRSVTELRSLIRQGHGQDLKDRLHELESDCTAASFALPPWFFNPTRNLGIGETQQQHQNRLETLLVWFW</sequence>
<gene>
    <name evidence="1" type="ORF">AK830_g4858</name>
</gene>
<dbReference type="EMBL" id="LKCW01000060">
    <property type="protein sequence ID" value="KPM41735.1"/>
    <property type="molecule type" value="Genomic_DNA"/>
</dbReference>
<dbReference type="STRING" id="78410.A0A0P7BML1"/>
<dbReference type="AlphaFoldDB" id="A0A0P7BML1"/>
<dbReference type="CDD" id="cd12148">
    <property type="entry name" value="fungal_TF_MHR"/>
    <property type="match status" value="1"/>
</dbReference>
<keyword evidence="2" id="KW-1185">Reference proteome</keyword>
<comment type="caution">
    <text evidence="1">The sequence shown here is derived from an EMBL/GenBank/DDBJ whole genome shotgun (WGS) entry which is preliminary data.</text>
</comment>
<reference evidence="1 2" key="1">
    <citation type="submission" date="2015-09" db="EMBL/GenBank/DDBJ databases">
        <title>Draft genome of a European isolate of the apple canker pathogen Neonectria ditissima.</title>
        <authorList>
            <person name="Gomez-Cortecero A."/>
            <person name="Harrison R.J."/>
            <person name="Armitage A.D."/>
        </authorList>
    </citation>
    <scope>NUCLEOTIDE SEQUENCE [LARGE SCALE GENOMIC DNA]</scope>
    <source>
        <strain evidence="1 2">R09/05</strain>
    </source>
</reference>